<dbReference type="EC" id="3.4.19.5" evidence="2"/>
<protein>
    <submittedName>
        <fullName evidence="2">Beta-aspartyl-peptidase</fullName>
        <ecNumber evidence="2">3.4.19.5</ecNumber>
    </submittedName>
</protein>
<name>A0A369QQZ9_9BACT</name>
<keyword evidence="2" id="KW-0378">Hydrolase</keyword>
<keyword evidence="1" id="KW-0732">Signal</keyword>
<dbReference type="AlphaFoldDB" id="A0A369QQZ9"/>
<evidence type="ECO:0000313" key="3">
    <source>
        <dbReference type="Proteomes" id="UP000253919"/>
    </source>
</evidence>
<dbReference type="OrthoDB" id="120856at2"/>
<gene>
    <name evidence="2" type="ORF">AHMF7616_04356</name>
</gene>
<dbReference type="InterPro" id="IPR032710">
    <property type="entry name" value="NTF2-like_dom_sf"/>
</dbReference>
<dbReference type="GO" id="GO:0008798">
    <property type="term" value="F:beta-aspartyl-peptidase activity"/>
    <property type="evidence" value="ECO:0007669"/>
    <property type="project" value="UniProtKB-EC"/>
</dbReference>
<dbReference type="RefSeq" id="WP_147275748.1">
    <property type="nucleotide sequence ID" value="NZ_QASA01000001.1"/>
</dbReference>
<dbReference type="Proteomes" id="UP000253919">
    <property type="component" value="Unassembled WGS sequence"/>
</dbReference>
<comment type="caution">
    <text evidence="2">The sequence shown here is derived from an EMBL/GenBank/DDBJ whole genome shotgun (WGS) entry which is preliminary data.</text>
</comment>
<evidence type="ECO:0000256" key="1">
    <source>
        <dbReference type="SAM" id="SignalP"/>
    </source>
</evidence>
<reference evidence="2 3" key="1">
    <citation type="submission" date="2018-04" db="EMBL/GenBank/DDBJ databases">
        <title>Adhaeribacter sp. HMF7616 genome sequencing and assembly.</title>
        <authorList>
            <person name="Kang H."/>
            <person name="Kang J."/>
            <person name="Cha I."/>
            <person name="Kim H."/>
            <person name="Joh K."/>
        </authorList>
    </citation>
    <scope>NUCLEOTIDE SEQUENCE [LARGE SCALE GENOMIC DNA]</scope>
    <source>
        <strain evidence="2 3">HMF7616</strain>
    </source>
</reference>
<feature type="chain" id="PRO_5017050300" evidence="1">
    <location>
        <begin position="21"/>
        <end position="149"/>
    </location>
</feature>
<sequence>MKNVLFLLLLFLLPLSYVQAQKAKTDTGDSAAILRVLNKQVAAWNQGNIPEFMRTYWNSPDLVFVSGTTVTKGWQPTLERYQKTYSSREKMGILKFTNLKVRAVAKDSATVLGNWALTRANDHPHGEFILKLRKLNNQWYIVRDQTKQY</sequence>
<organism evidence="2 3">
    <name type="scientific">Adhaeribacter pallidiroseus</name>
    <dbReference type="NCBI Taxonomy" id="2072847"/>
    <lineage>
        <taxon>Bacteria</taxon>
        <taxon>Pseudomonadati</taxon>
        <taxon>Bacteroidota</taxon>
        <taxon>Cytophagia</taxon>
        <taxon>Cytophagales</taxon>
        <taxon>Hymenobacteraceae</taxon>
        <taxon>Adhaeribacter</taxon>
    </lineage>
</organism>
<feature type="signal peptide" evidence="1">
    <location>
        <begin position="1"/>
        <end position="20"/>
    </location>
</feature>
<evidence type="ECO:0000313" key="2">
    <source>
        <dbReference type="EMBL" id="RDC65726.1"/>
    </source>
</evidence>
<dbReference type="EMBL" id="QASA01000001">
    <property type="protein sequence ID" value="RDC65726.1"/>
    <property type="molecule type" value="Genomic_DNA"/>
</dbReference>
<dbReference type="Gene3D" id="3.10.450.50">
    <property type="match status" value="1"/>
</dbReference>
<accession>A0A369QQZ9</accession>
<dbReference type="SUPFAM" id="SSF54427">
    <property type="entry name" value="NTF2-like"/>
    <property type="match status" value="1"/>
</dbReference>
<keyword evidence="3" id="KW-1185">Reference proteome</keyword>
<proteinExistence type="predicted"/>